<evidence type="ECO:0000256" key="2">
    <source>
        <dbReference type="ARBA" id="ARBA00022552"/>
    </source>
</evidence>
<keyword evidence="9" id="KW-1185">Reference proteome</keyword>
<dbReference type="InterPro" id="IPR024915">
    <property type="entry name" value="23S_rRNA_MeTrfase_RlmB"/>
</dbReference>
<dbReference type="Pfam" id="PF00588">
    <property type="entry name" value="SpoU_methylase"/>
    <property type="match status" value="1"/>
</dbReference>
<dbReference type="GO" id="GO:0005829">
    <property type="term" value="C:cytosol"/>
    <property type="evidence" value="ECO:0007669"/>
    <property type="project" value="TreeGrafter"/>
</dbReference>
<comment type="function">
    <text evidence="6">Specifically methylates the ribose of guanosine 2251 in 23S rRNA.</text>
</comment>
<dbReference type="InterPro" id="IPR029028">
    <property type="entry name" value="Alpha/beta_knot_MTases"/>
</dbReference>
<keyword evidence="1 6" id="KW-0963">Cytoplasm</keyword>
<dbReference type="CDD" id="cd18103">
    <property type="entry name" value="SpoU-like_RlmB"/>
    <property type="match status" value="1"/>
</dbReference>
<keyword evidence="3 6" id="KW-0489">Methyltransferase</keyword>
<dbReference type="SMART" id="SM00967">
    <property type="entry name" value="SpoU_sub_bind"/>
    <property type="match status" value="1"/>
</dbReference>
<dbReference type="SUPFAM" id="SSF55315">
    <property type="entry name" value="L30e-like"/>
    <property type="match status" value="1"/>
</dbReference>
<dbReference type="SUPFAM" id="SSF75217">
    <property type="entry name" value="alpha/beta knot"/>
    <property type="match status" value="1"/>
</dbReference>
<dbReference type="HAMAP" id="MF_01887">
    <property type="entry name" value="23SrRNA_methyltr_B"/>
    <property type="match status" value="1"/>
</dbReference>
<dbReference type="AlphaFoldDB" id="A0A1R4GZS2"/>
<dbReference type="InterPro" id="IPR001537">
    <property type="entry name" value="SpoU_MeTrfase"/>
</dbReference>
<evidence type="ECO:0000256" key="3">
    <source>
        <dbReference type="ARBA" id="ARBA00022603"/>
    </source>
</evidence>
<dbReference type="FunFam" id="3.40.1280.10:FF:000008">
    <property type="entry name" value="Group 3 RNA methyltransferase TrmH"/>
    <property type="match status" value="1"/>
</dbReference>
<dbReference type="InterPro" id="IPR029026">
    <property type="entry name" value="tRNA_m1G_MTases_N"/>
</dbReference>
<accession>A0A1R4GZS2</accession>
<comment type="catalytic activity">
    <reaction evidence="6">
        <text>guanosine(2251) in 23S rRNA + S-adenosyl-L-methionine = 2'-O-methylguanosine(2251) in 23S rRNA + S-adenosyl-L-homocysteine + H(+)</text>
        <dbReference type="Rhea" id="RHEA:24140"/>
        <dbReference type="Rhea" id="RHEA-COMP:10239"/>
        <dbReference type="Rhea" id="RHEA-COMP:10241"/>
        <dbReference type="ChEBI" id="CHEBI:15378"/>
        <dbReference type="ChEBI" id="CHEBI:57856"/>
        <dbReference type="ChEBI" id="CHEBI:59789"/>
        <dbReference type="ChEBI" id="CHEBI:74269"/>
        <dbReference type="ChEBI" id="CHEBI:74445"/>
        <dbReference type="EC" id="2.1.1.185"/>
    </reaction>
</comment>
<organism evidence="8 9">
    <name type="scientific">Crenothrix polyspora</name>
    <dbReference type="NCBI Taxonomy" id="360316"/>
    <lineage>
        <taxon>Bacteria</taxon>
        <taxon>Pseudomonadati</taxon>
        <taxon>Pseudomonadota</taxon>
        <taxon>Gammaproteobacteria</taxon>
        <taxon>Methylococcales</taxon>
        <taxon>Crenotrichaceae</taxon>
        <taxon>Crenothrix</taxon>
    </lineage>
</organism>
<dbReference type="Pfam" id="PF08032">
    <property type="entry name" value="SpoU_sub_bind"/>
    <property type="match status" value="1"/>
</dbReference>
<dbReference type="GO" id="GO:0003723">
    <property type="term" value="F:RNA binding"/>
    <property type="evidence" value="ECO:0007669"/>
    <property type="project" value="InterPro"/>
</dbReference>
<feature type="binding site" evidence="6">
    <location>
        <position position="218"/>
    </location>
    <ligand>
        <name>S-adenosyl-L-methionine</name>
        <dbReference type="ChEBI" id="CHEBI:59789"/>
    </ligand>
</feature>
<proteinExistence type="inferred from homology"/>
<dbReference type="PANTHER" id="PTHR46429:SF1">
    <property type="entry name" value="23S RRNA (GUANOSINE-2'-O-)-METHYLTRANSFERASE RLMB"/>
    <property type="match status" value="1"/>
</dbReference>
<gene>
    <name evidence="6 8" type="primary">rlmB</name>
    <name evidence="8" type="ORF">CRENPOLYSF2_1160024</name>
</gene>
<dbReference type="EC" id="2.1.1.185" evidence="6"/>
<dbReference type="InterPro" id="IPR029064">
    <property type="entry name" value="Ribosomal_eL30-like_sf"/>
</dbReference>
<evidence type="ECO:0000259" key="7">
    <source>
        <dbReference type="SMART" id="SM00967"/>
    </source>
</evidence>
<dbReference type="InterPro" id="IPR013123">
    <property type="entry name" value="SpoU_subst-bd"/>
</dbReference>
<feature type="domain" description="RNA 2-O ribose methyltransferase substrate binding" evidence="7">
    <location>
        <begin position="5"/>
        <end position="81"/>
    </location>
</feature>
<dbReference type="RefSeq" id="WP_087145640.1">
    <property type="nucleotide sequence ID" value="NZ_FUKJ01000020.1"/>
</dbReference>
<comment type="similarity">
    <text evidence="6">Belongs to the class IV-like SAM-binding methyltransferase superfamily. RNA methyltransferase TrmH family. RlmB subfamily.</text>
</comment>
<evidence type="ECO:0000313" key="9">
    <source>
        <dbReference type="Proteomes" id="UP000195442"/>
    </source>
</evidence>
<dbReference type="NCBIfam" id="TIGR00186">
    <property type="entry name" value="rRNA_methyl_3"/>
    <property type="match status" value="1"/>
</dbReference>
<comment type="subcellular location">
    <subcellularLocation>
        <location evidence="6">Cytoplasm</location>
    </subcellularLocation>
</comment>
<dbReference type="Proteomes" id="UP000195442">
    <property type="component" value="Unassembled WGS sequence"/>
</dbReference>
<dbReference type="OrthoDB" id="9785673at2"/>
<dbReference type="PANTHER" id="PTHR46429">
    <property type="entry name" value="23S RRNA (GUANOSINE-2'-O-)-METHYLTRANSFERASE RLMB"/>
    <property type="match status" value="1"/>
</dbReference>
<dbReference type="Gene3D" id="3.30.1330.30">
    <property type="match status" value="1"/>
</dbReference>
<evidence type="ECO:0000256" key="1">
    <source>
        <dbReference type="ARBA" id="ARBA00022490"/>
    </source>
</evidence>
<keyword evidence="4 6" id="KW-0808">Transferase</keyword>
<feature type="binding site" evidence="6">
    <location>
        <position position="198"/>
    </location>
    <ligand>
        <name>S-adenosyl-L-methionine</name>
        <dbReference type="ChEBI" id="CHEBI:59789"/>
    </ligand>
</feature>
<protein>
    <recommendedName>
        <fullName evidence="6">23S rRNA (guanosine-2'-O-)-methyltransferase RlmB</fullName>
        <ecNumber evidence="6">2.1.1.185</ecNumber>
    </recommendedName>
    <alternativeName>
        <fullName evidence="6">23S rRNA (guanosine2251 2'-O)-methyltransferase</fullName>
    </alternativeName>
    <alternativeName>
        <fullName evidence="6">23S rRNA Gm2251 2'-O-methyltransferase</fullName>
    </alternativeName>
</protein>
<reference evidence="9" key="1">
    <citation type="submission" date="2017-02" db="EMBL/GenBank/DDBJ databases">
        <authorList>
            <person name="Daims H."/>
        </authorList>
    </citation>
    <scope>NUCLEOTIDE SEQUENCE [LARGE SCALE GENOMIC DNA]</scope>
</reference>
<sequence length="249" mass="27256">MKLSKLYGLHSVQAALDYSPKKIGKAWIDEQRQDKRLTQAIEVLLDLGIEPEKVDRKKLDKLADSHNHQGIVIEVELPAELSENELKTAVEYLTTPALFLVLDNVQDPHNLGACLRSADATGVNGIIITKDNATGITPTVCKVASGAAETVPVYQVTNLARTLRWLKDNGLWIMGAAGEATQTAYQTDFTVPMALVLGAEGKGLRRLTKEQCDILVKLPMLGQVESLNLSVATGVLLYETIRQRQLSVK</sequence>
<evidence type="ECO:0000256" key="4">
    <source>
        <dbReference type="ARBA" id="ARBA00022679"/>
    </source>
</evidence>
<evidence type="ECO:0000256" key="5">
    <source>
        <dbReference type="ARBA" id="ARBA00022691"/>
    </source>
</evidence>
<evidence type="ECO:0000256" key="6">
    <source>
        <dbReference type="HAMAP-Rule" id="MF_01887"/>
    </source>
</evidence>
<dbReference type="InterPro" id="IPR004441">
    <property type="entry name" value="rRNA_MeTrfase_TrmH"/>
</dbReference>
<keyword evidence="2 6" id="KW-0698">rRNA processing</keyword>
<evidence type="ECO:0000313" key="8">
    <source>
        <dbReference type="EMBL" id="SJM89452.1"/>
    </source>
</evidence>
<name>A0A1R4GZS2_9GAMM</name>
<feature type="binding site" evidence="6">
    <location>
        <position position="227"/>
    </location>
    <ligand>
        <name>S-adenosyl-L-methionine</name>
        <dbReference type="ChEBI" id="CHEBI:59789"/>
    </ligand>
</feature>
<dbReference type="Gene3D" id="3.40.1280.10">
    <property type="match status" value="1"/>
</dbReference>
<keyword evidence="5 6" id="KW-0949">S-adenosyl-L-methionine</keyword>
<dbReference type="EMBL" id="FUKJ01000020">
    <property type="protein sequence ID" value="SJM89452.1"/>
    <property type="molecule type" value="Genomic_DNA"/>
</dbReference>
<dbReference type="GO" id="GO:0070039">
    <property type="term" value="F:rRNA (guanosine-2'-O-)-methyltransferase activity"/>
    <property type="evidence" value="ECO:0007669"/>
    <property type="project" value="UniProtKB-UniRule"/>
</dbReference>